<feature type="transmembrane region" description="Helical" evidence="1">
    <location>
        <begin position="166"/>
        <end position="187"/>
    </location>
</feature>
<keyword evidence="4" id="KW-1185">Reference proteome</keyword>
<organism evidence="3 4">
    <name type="scientific">Kitasatospora arboriphila</name>
    <dbReference type="NCBI Taxonomy" id="258052"/>
    <lineage>
        <taxon>Bacteria</taxon>
        <taxon>Bacillati</taxon>
        <taxon>Actinomycetota</taxon>
        <taxon>Actinomycetes</taxon>
        <taxon>Kitasatosporales</taxon>
        <taxon>Streptomycetaceae</taxon>
        <taxon>Kitasatospora</taxon>
    </lineage>
</organism>
<dbReference type="RefSeq" id="WP_344627562.1">
    <property type="nucleotide sequence ID" value="NZ_BAAALD010000108.1"/>
</dbReference>
<keyword evidence="1" id="KW-1133">Transmembrane helix</keyword>
<evidence type="ECO:0000313" key="3">
    <source>
        <dbReference type="EMBL" id="GAA1118303.1"/>
    </source>
</evidence>
<proteinExistence type="predicted"/>
<feature type="signal peptide" evidence="2">
    <location>
        <begin position="1"/>
        <end position="20"/>
    </location>
</feature>
<gene>
    <name evidence="3" type="ORF">GCM10009663_67850</name>
</gene>
<protein>
    <recommendedName>
        <fullName evidence="5">DUF3592 domain-containing protein</fullName>
    </recommendedName>
</protein>
<keyword evidence="2" id="KW-0732">Signal</keyword>
<feature type="transmembrane region" description="Helical" evidence="1">
    <location>
        <begin position="43"/>
        <end position="59"/>
    </location>
</feature>
<keyword evidence="1" id="KW-0812">Transmembrane</keyword>
<evidence type="ECO:0000256" key="2">
    <source>
        <dbReference type="SAM" id="SignalP"/>
    </source>
</evidence>
<name>A0ABN1U4D1_9ACTN</name>
<feature type="chain" id="PRO_5045429468" description="DUF3592 domain-containing protein" evidence="2">
    <location>
        <begin position="21"/>
        <end position="210"/>
    </location>
</feature>
<sequence length="210" mass="22547">MTRRVRPFGLLCVAAGFAAAAPSAALLAYSAGVDWQVRLTGPAPYLLLGGLLLAFLGGLPAGTDAFVGCLAALFFLVVLGIGAELAGRATERTRDWYRTPQSVSVTVTGCQVYREPTGPFDDLYGCLHTWTFDGRQLTERRLADDYPDGHRIRLWMDPDDGSLDDHALFTIVAATAFGLFTGALALLMTRLAVESFLTALRGALRPPVPD</sequence>
<reference evidence="3 4" key="1">
    <citation type="journal article" date="2019" name="Int. J. Syst. Evol. Microbiol.">
        <title>The Global Catalogue of Microorganisms (GCM) 10K type strain sequencing project: providing services to taxonomists for standard genome sequencing and annotation.</title>
        <authorList>
            <consortium name="The Broad Institute Genomics Platform"/>
            <consortium name="The Broad Institute Genome Sequencing Center for Infectious Disease"/>
            <person name="Wu L."/>
            <person name="Ma J."/>
        </authorList>
    </citation>
    <scope>NUCLEOTIDE SEQUENCE [LARGE SCALE GENOMIC DNA]</scope>
    <source>
        <strain evidence="3 4">JCM 13002</strain>
    </source>
</reference>
<evidence type="ECO:0000256" key="1">
    <source>
        <dbReference type="SAM" id="Phobius"/>
    </source>
</evidence>
<comment type="caution">
    <text evidence="3">The sequence shown here is derived from an EMBL/GenBank/DDBJ whole genome shotgun (WGS) entry which is preliminary data.</text>
</comment>
<dbReference type="Proteomes" id="UP001499987">
    <property type="component" value="Unassembled WGS sequence"/>
</dbReference>
<accession>A0ABN1U4D1</accession>
<keyword evidence="1" id="KW-0472">Membrane</keyword>
<dbReference type="EMBL" id="BAAALD010000108">
    <property type="protein sequence ID" value="GAA1118303.1"/>
    <property type="molecule type" value="Genomic_DNA"/>
</dbReference>
<feature type="transmembrane region" description="Helical" evidence="1">
    <location>
        <begin position="66"/>
        <end position="86"/>
    </location>
</feature>
<evidence type="ECO:0008006" key="5">
    <source>
        <dbReference type="Google" id="ProtNLM"/>
    </source>
</evidence>
<evidence type="ECO:0000313" key="4">
    <source>
        <dbReference type="Proteomes" id="UP001499987"/>
    </source>
</evidence>